<evidence type="ECO:0000313" key="2">
    <source>
        <dbReference type="EMBL" id="RXN03283.1"/>
    </source>
</evidence>
<protein>
    <submittedName>
        <fullName evidence="2">Insertion element IS630 putative 39 kDa-like protein</fullName>
    </submittedName>
</protein>
<feature type="compositionally biased region" description="Basic residues" evidence="1">
    <location>
        <begin position="323"/>
        <end position="332"/>
    </location>
</feature>
<evidence type="ECO:0000256" key="1">
    <source>
        <dbReference type="SAM" id="MobiDB-lite"/>
    </source>
</evidence>
<name>A0A498L782_LABRO</name>
<dbReference type="AlphaFoldDB" id="A0A498L782"/>
<organism evidence="2 3">
    <name type="scientific">Labeo rohita</name>
    <name type="common">Indian major carp</name>
    <name type="synonym">Cyprinus rohita</name>
    <dbReference type="NCBI Taxonomy" id="84645"/>
    <lineage>
        <taxon>Eukaryota</taxon>
        <taxon>Metazoa</taxon>
        <taxon>Chordata</taxon>
        <taxon>Craniata</taxon>
        <taxon>Vertebrata</taxon>
        <taxon>Euteleostomi</taxon>
        <taxon>Actinopterygii</taxon>
        <taxon>Neopterygii</taxon>
        <taxon>Teleostei</taxon>
        <taxon>Ostariophysi</taxon>
        <taxon>Cypriniformes</taxon>
        <taxon>Cyprinidae</taxon>
        <taxon>Labeoninae</taxon>
        <taxon>Labeonini</taxon>
        <taxon>Labeo</taxon>
    </lineage>
</organism>
<dbReference type="EMBL" id="QBIY01013485">
    <property type="protein sequence ID" value="RXN03283.1"/>
    <property type="molecule type" value="Genomic_DNA"/>
</dbReference>
<feature type="compositionally biased region" description="Low complexity" evidence="1">
    <location>
        <begin position="290"/>
        <end position="308"/>
    </location>
</feature>
<keyword evidence="3" id="KW-1185">Reference proteome</keyword>
<dbReference type="Proteomes" id="UP000290572">
    <property type="component" value="Unassembled WGS sequence"/>
</dbReference>
<feature type="compositionally biased region" description="Pro residues" evidence="1">
    <location>
        <begin position="309"/>
        <end position="318"/>
    </location>
</feature>
<comment type="caution">
    <text evidence="2">The sequence shown here is derived from an EMBL/GenBank/DDBJ whole genome shotgun (WGS) entry which is preliminary data.</text>
</comment>
<feature type="region of interest" description="Disordered" evidence="1">
    <location>
        <begin position="290"/>
        <end position="386"/>
    </location>
</feature>
<dbReference type="STRING" id="84645.A0A498L782"/>
<proteinExistence type="predicted"/>
<sequence length="386" mass="42857">MTRRPSGGGRQRLFTQQQELAVVDLVRADNAIRLHQLRQKILADRQVFNNINHVSITTIRRMLGKHSITMKQLYRVPFERNSDRVKGLRAEYVRVRKLEAVGYKPILFIGKKDKKTSNKWVADIITHLHPTPVTKTFLEKMRRAYEFILVKAASTVQQLDNDIPIAEQHNSPSQCSSSILKPESLTVEQLEGETTEQQESITMELSESLTVDQPESVTMEQQESGTMDQAESLTVDQPESVTMEPSESLTVEQQDSVTMELSEGLTVTQPESLTKESETVFVLNLVPLSSPHSPTSLSPSSSTAVLPPHSSPPPPPLPCSKSLRQRKKKTKTKSSICSPAHSATSVSPPCLTTDLSLPQSCPPPAASSVSQSLSQEGPYVKKRRKD</sequence>
<reference evidence="2 3" key="1">
    <citation type="submission" date="2018-03" db="EMBL/GenBank/DDBJ databases">
        <title>Draft genome sequence of Rohu Carp (Labeo rohita).</title>
        <authorList>
            <person name="Das P."/>
            <person name="Kushwaha B."/>
            <person name="Joshi C.G."/>
            <person name="Kumar D."/>
            <person name="Nagpure N.S."/>
            <person name="Sahoo L."/>
            <person name="Das S.P."/>
            <person name="Bit A."/>
            <person name="Patnaik S."/>
            <person name="Meher P.K."/>
            <person name="Jayasankar P."/>
            <person name="Koringa P.G."/>
            <person name="Patel N.V."/>
            <person name="Hinsu A.T."/>
            <person name="Kumar R."/>
            <person name="Pandey M."/>
            <person name="Agarwal S."/>
            <person name="Srivastava S."/>
            <person name="Singh M."/>
            <person name="Iquebal M.A."/>
            <person name="Jaiswal S."/>
            <person name="Angadi U.B."/>
            <person name="Kumar N."/>
            <person name="Raza M."/>
            <person name="Shah T.M."/>
            <person name="Rai A."/>
            <person name="Jena J.K."/>
        </authorList>
    </citation>
    <scope>NUCLEOTIDE SEQUENCE [LARGE SCALE GENOMIC DNA]</scope>
    <source>
        <strain evidence="2">DASCIFA01</strain>
        <tissue evidence="2">Testis</tissue>
    </source>
</reference>
<evidence type="ECO:0000313" key="3">
    <source>
        <dbReference type="Proteomes" id="UP000290572"/>
    </source>
</evidence>
<feature type="region of interest" description="Disordered" evidence="1">
    <location>
        <begin position="209"/>
        <end position="257"/>
    </location>
</feature>
<gene>
    <name evidence="2" type="ORF">ROHU_013563</name>
</gene>
<accession>A0A498L782</accession>